<feature type="transmembrane region" description="Helical" evidence="6">
    <location>
        <begin position="263"/>
        <end position="283"/>
    </location>
</feature>
<evidence type="ECO:0000313" key="8">
    <source>
        <dbReference type="Proteomes" id="UP001642502"/>
    </source>
</evidence>
<feature type="transmembrane region" description="Helical" evidence="6">
    <location>
        <begin position="295"/>
        <end position="315"/>
    </location>
</feature>
<evidence type="ECO:0000256" key="4">
    <source>
        <dbReference type="ARBA" id="ARBA00023136"/>
    </source>
</evidence>
<keyword evidence="4 6" id="KW-0472">Membrane</keyword>
<dbReference type="SUPFAM" id="SSF103481">
    <property type="entry name" value="Multidrug resistance efflux transporter EmrE"/>
    <property type="match status" value="1"/>
</dbReference>
<accession>A0ABP0DMJ9</accession>
<dbReference type="InterPro" id="IPR007271">
    <property type="entry name" value="Nuc_sug_transpt"/>
</dbReference>
<evidence type="ECO:0000256" key="3">
    <source>
        <dbReference type="ARBA" id="ARBA00022989"/>
    </source>
</evidence>
<keyword evidence="3 6" id="KW-1133">Transmembrane helix</keyword>
<dbReference type="PANTHER" id="PTHR10231">
    <property type="entry name" value="NUCLEOTIDE-SUGAR TRANSMEMBRANE TRANSPORTER"/>
    <property type="match status" value="1"/>
</dbReference>
<dbReference type="PIRSF" id="PIRSF005799">
    <property type="entry name" value="UDP-gal_transpt"/>
    <property type="match status" value="1"/>
</dbReference>
<dbReference type="EMBL" id="CAWUON010000048">
    <property type="protein sequence ID" value="CAK7269480.1"/>
    <property type="molecule type" value="Genomic_DNA"/>
</dbReference>
<evidence type="ECO:0000256" key="5">
    <source>
        <dbReference type="SAM" id="MobiDB-lite"/>
    </source>
</evidence>
<feature type="transmembrane region" description="Helical" evidence="6">
    <location>
        <begin position="364"/>
        <end position="381"/>
    </location>
</feature>
<dbReference type="Pfam" id="PF04142">
    <property type="entry name" value="Nuc_sug_transp"/>
    <property type="match status" value="1"/>
</dbReference>
<proteinExistence type="predicted"/>
<feature type="transmembrane region" description="Helical" evidence="6">
    <location>
        <begin position="387"/>
        <end position="404"/>
    </location>
</feature>
<name>A0ABP0DMJ9_9PEZI</name>
<feature type="transmembrane region" description="Helical" evidence="6">
    <location>
        <begin position="137"/>
        <end position="156"/>
    </location>
</feature>
<reference evidence="7 8" key="1">
    <citation type="submission" date="2024-01" db="EMBL/GenBank/DDBJ databases">
        <authorList>
            <person name="Allen C."/>
            <person name="Tagirdzhanova G."/>
        </authorList>
    </citation>
    <scope>NUCLEOTIDE SEQUENCE [LARGE SCALE GENOMIC DNA]</scope>
    <source>
        <strain evidence="7 8">CBS 119000</strain>
    </source>
</reference>
<keyword evidence="2 6" id="KW-0812">Transmembrane</keyword>
<organism evidence="7 8">
    <name type="scientific">Sporothrix epigloea</name>
    <dbReference type="NCBI Taxonomy" id="1892477"/>
    <lineage>
        <taxon>Eukaryota</taxon>
        <taxon>Fungi</taxon>
        <taxon>Dikarya</taxon>
        <taxon>Ascomycota</taxon>
        <taxon>Pezizomycotina</taxon>
        <taxon>Sordariomycetes</taxon>
        <taxon>Sordariomycetidae</taxon>
        <taxon>Ophiostomatales</taxon>
        <taxon>Ophiostomataceae</taxon>
        <taxon>Sporothrix</taxon>
    </lineage>
</organism>
<feature type="transmembrane region" description="Helical" evidence="6">
    <location>
        <begin position="163"/>
        <end position="183"/>
    </location>
</feature>
<dbReference type="NCBIfam" id="TIGR00803">
    <property type="entry name" value="nst"/>
    <property type="match status" value="2"/>
</dbReference>
<gene>
    <name evidence="7" type="primary">gms1_1</name>
    <name evidence="7" type="ORF">SEPCBS119000_003590</name>
</gene>
<keyword evidence="8" id="KW-1185">Reference proteome</keyword>
<evidence type="ECO:0000256" key="6">
    <source>
        <dbReference type="SAM" id="Phobius"/>
    </source>
</evidence>
<sequence length="484" mass="52392">MAFLDAARQPPSGPALFGLPMKQVSLVTLIFQNSALILVLHYSRVLPGGAGGHRYHVSTAVLLSEALKLAVSLACSVYEVSCTLAPQTPATVLCEQVYNQVFSRDSWKLAIPAALYTLQNTLQYVALGNLDPVHFQILYQLKILSAAFFSVVLLGRSLTTRRWISLFVLTVGVCMVSLSSARFDDPMDSSLVMYPDFGDHFFPRSVHELGQAVNGAGEVARELTKRGIDHLSGGALLGKRSASYENINEDQQDASSPLFNPSLGITAALVAVAVSGLTGVYFENVLKDAASPVSVWTRNIQLSIYSLILALFVGVLGKDRTEIAAHGFFDGYSWVVWSVIVFQAAGGILASLCINYADNVAKNFATSISFVISFPFSAAFFGFRMTPICIVGTLLVVGSTYLYAKPDRKRGRPPPITIVQYEKTTIDRAGTPVPPKLSKSSKRSPSNLDPLDWARAEALSTSRPSSPLGHHSRAQAGRSRPRDD</sequence>
<dbReference type="InterPro" id="IPR037185">
    <property type="entry name" value="EmrE-like"/>
</dbReference>
<comment type="caution">
    <text evidence="7">The sequence shown here is derived from an EMBL/GenBank/DDBJ whole genome shotgun (WGS) entry which is preliminary data.</text>
</comment>
<dbReference type="Proteomes" id="UP001642502">
    <property type="component" value="Unassembled WGS sequence"/>
</dbReference>
<feature type="region of interest" description="Disordered" evidence="5">
    <location>
        <begin position="428"/>
        <end position="484"/>
    </location>
</feature>
<evidence type="ECO:0000256" key="1">
    <source>
        <dbReference type="ARBA" id="ARBA00004141"/>
    </source>
</evidence>
<comment type="subcellular location">
    <subcellularLocation>
        <location evidence="1">Membrane</location>
        <topology evidence="1">Multi-pass membrane protein</topology>
    </subcellularLocation>
</comment>
<evidence type="ECO:0000256" key="2">
    <source>
        <dbReference type="ARBA" id="ARBA00022692"/>
    </source>
</evidence>
<feature type="transmembrane region" description="Helical" evidence="6">
    <location>
        <begin position="335"/>
        <end position="357"/>
    </location>
</feature>
<evidence type="ECO:0000313" key="7">
    <source>
        <dbReference type="EMBL" id="CAK7269480.1"/>
    </source>
</evidence>
<protein>
    <submittedName>
        <fullName evidence="7">UDP-galactose transporter Gms1</fullName>
    </submittedName>
</protein>